<keyword evidence="5" id="KW-1185">Reference proteome</keyword>
<reference evidence="5" key="4">
    <citation type="journal article" date="2022" name="Microb. Genom.">
        <title>A global pangenome for the wheat fungal pathogen Pyrenophora tritici-repentis and prediction of effector protein structural homology.</title>
        <authorList>
            <person name="Moolhuijzen P.M."/>
            <person name="See P.T."/>
            <person name="Shi G."/>
            <person name="Powell H.R."/>
            <person name="Cockram J."/>
            <person name="Jorgensen L.N."/>
            <person name="Benslimane H."/>
            <person name="Strelkov S.E."/>
            <person name="Turner J."/>
            <person name="Liu Z."/>
            <person name="Moffat C.S."/>
        </authorList>
    </citation>
    <scope>NUCLEOTIDE SEQUENCE [LARGE SCALE GENOMIC DNA]</scope>
</reference>
<evidence type="ECO:0000256" key="1">
    <source>
        <dbReference type="SAM" id="MobiDB-lite"/>
    </source>
</evidence>
<evidence type="ECO:0000313" key="2">
    <source>
        <dbReference type="EMBL" id="KAF7572005.1"/>
    </source>
</evidence>
<evidence type="ECO:0000313" key="5">
    <source>
        <dbReference type="Proteomes" id="UP000249757"/>
    </source>
</evidence>
<dbReference type="Proteomes" id="UP000249757">
    <property type="component" value="Unassembled WGS sequence"/>
</dbReference>
<dbReference type="Proteomes" id="UP000245464">
    <property type="component" value="Chromosome 4"/>
</dbReference>
<accession>A0A2W1EBG6</accession>
<protein>
    <submittedName>
        <fullName evidence="2">DUF1421 multi-domain protein</fullName>
    </submittedName>
</protein>
<organism evidence="2 4">
    <name type="scientific">Pyrenophora tritici-repentis</name>
    <dbReference type="NCBI Taxonomy" id="45151"/>
    <lineage>
        <taxon>Eukaryota</taxon>
        <taxon>Fungi</taxon>
        <taxon>Dikarya</taxon>
        <taxon>Ascomycota</taxon>
        <taxon>Pezizomycotina</taxon>
        <taxon>Dothideomycetes</taxon>
        <taxon>Pleosporomycetidae</taxon>
        <taxon>Pleosporales</taxon>
        <taxon>Pleosporineae</taxon>
        <taxon>Pleosporaceae</taxon>
        <taxon>Pyrenophora</taxon>
    </lineage>
</organism>
<dbReference type="OrthoDB" id="3788067at2759"/>
<feature type="region of interest" description="Disordered" evidence="1">
    <location>
        <begin position="277"/>
        <end position="315"/>
    </location>
</feature>
<name>A0A2W1EBG6_9PLEO</name>
<proteinExistence type="predicted"/>
<evidence type="ECO:0000313" key="4">
    <source>
        <dbReference type="Proteomes" id="UP000245464"/>
    </source>
</evidence>
<dbReference type="AlphaFoldDB" id="A0A2W1EBG6"/>
<dbReference type="EMBL" id="NRDI02000004">
    <property type="protein sequence ID" value="KAI1517112.1"/>
    <property type="molecule type" value="Genomic_DNA"/>
</dbReference>
<reference evidence="3" key="2">
    <citation type="submission" date="2021-05" db="EMBL/GenBank/DDBJ databases">
        <authorList>
            <person name="Moolhuijzen P.M."/>
            <person name="Moffat C.S."/>
        </authorList>
    </citation>
    <scope>NUCLEOTIDE SEQUENCE</scope>
    <source>
        <strain evidence="3">86-124</strain>
    </source>
</reference>
<sequence>MPFLYETEPYNLSPPTATYTTSNPNIITFLLIGRTTLSEHSPSEKISVDYEIAYRSPYLRNFLPSQALSSSSCTLRHLPPITLPSIDPAAFTIYISYLATSRITLSLPSHHSLSLYACVDLLYAHMLGTVIRAPHFQDAVIDHLTEVLDTVQAPDVRVLEMLYLEEGVSDVLRGFVGDVMFGWEKRMLGALRGGGGEGVGVKTEGSGLGRCMGCKYHVHEGGVCYKDLEEEERDVEMGDGKKWCIEDDEEMNAMAAHYLGKKSMKVEGVLIHLKTQGSSMTVDRKGTRQDMPRPKGPQPMRQAVSTHTRTVSTKTTSSYQTVDLYLTKPLPSLPQPELDDIHYFDPQHVEHKPTTLLERNFSLTPLPKLTRYPTPPASPPRSPSVTVTLHPNPFAQNLQPILPRKSAPRPISPTLPRPYHIEAPPSLHFPPLIKRKPAPSRGQDWANQWDRLFAMRGMQGFGQRKVFEERSKSRGKWFADKIENMTARICERKTGRQTVADHVVLSQ</sequence>
<feature type="compositionally biased region" description="Basic and acidic residues" evidence="1">
    <location>
        <begin position="282"/>
        <end position="293"/>
    </location>
</feature>
<reference evidence="2" key="1">
    <citation type="journal article" date="2018" name="BMC Genomics">
        <title>Comparative genomics of the wheat fungal pathogen Pyrenophora tritici-repentis reveals chromosomal variations and genome plasticity.</title>
        <authorList>
            <person name="Moolhuijzen P."/>
            <person name="See P.T."/>
            <person name="Hane J.K."/>
            <person name="Shi G."/>
            <person name="Liu Z."/>
            <person name="Oliver R.P."/>
            <person name="Moffat C.S."/>
        </authorList>
    </citation>
    <scope>NUCLEOTIDE SEQUENCE [LARGE SCALE GENOMIC DNA]</scope>
    <source>
        <strain evidence="2">M4</strain>
    </source>
</reference>
<dbReference type="OMA" id="MTARICE"/>
<comment type="caution">
    <text evidence="2">The sequence shown here is derived from an EMBL/GenBank/DDBJ whole genome shotgun (WGS) entry which is preliminary data.</text>
</comment>
<evidence type="ECO:0000313" key="3">
    <source>
        <dbReference type="EMBL" id="KAI1517112.1"/>
    </source>
</evidence>
<reference evidence="3" key="3">
    <citation type="journal article" date="2022" name="bioRxiv">
        <title>A global pangenome for the wheat fungal pathogen Pyrenophora tritici-repentis and prediction of effector protein structural homology.</title>
        <authorList>
            <person name="Moolhuijzen P."/>
            <person name="See P.T."/>
            <person name="Shi G."/>
            <person name="Powell H.R."/>
            <person name="Cockram J."/>
            <person name="Jorgensen L.N."/>
            <person name="Benslimane H."/>
            <person name="Strelkov S.E."/>
            <person name="Turner J."/>
            <person name="Liu Z."/>
            <person name="Moffat C.S."/>
        </authorList>
    </citation>
    <scope>NUCLEOTIDE SEQUENCE</scope>
    <source>
        <strain evidence="3">86-124</strain>
    </source>
</reference>
<dbReference type="CDD" id="cd18186">
    <property type="entry name" value="BTB_POZ_ZBTB_KLHL-like"/>
    <property type="match status" value="1"/>
</dbReference>
<gene>
    <name evidence="3" type="ORF">Ptr86124_004049</name>
    <name evidence="2" type="ORF">PtrM4_095050</name>
</gene>
<feature type="compositionally biased region" description="Low complexity" evidence="1">
    <location>
        <begin position="305"/>
        <end position="315"/>
    </location>
</feature>
<dbReference type="EMBL" id="NQIK02000004">
    <property type="protein sequence ID" value="KAF7572005.1"/>
    <property type="molecule type" value="Genomic_DNA"/>
</dbReference>